<dbReference type="PANTHER" id="PTHR30506:SF3">
    <property type="entry name" value="UPF0126 INNER MEMBRANE PROTEIN YADS-RELATED"/>
    <property type="match status" value="1"/>
</dbReference>
<keyword evidence="10" id="KW-1185">Reference proteome</keyword>
<evidence type="ECO:0000259" key="8">
    <source>
        <dbReference type="Pfam" id="PF03458"/>
    </source>
</evidence>
<organism evidence="9 10">
    <name type="scientific">Tepidiphilus thermophilus</name>
    <dbReference type="NCBI Taxonomy" id="876478"/>
    <lineage>
        <taxon>Bacteria</taxon>
        <taxon>Pseudomonadati</taxon>
        <taxon>Pseudomonadota</taxon>
        <taxon>Hydrogenophilia</taxon>
        <taxon>Hydrogenophilales</taxon>
        <taxon>Hydrogenophilaceae</taxon>
        <taxon>Tepidiphilus</taxon>
    </lineage>
</organism>
<evidence type="ECO:0000256" key="1">
    <source>
        <dbReference type="ARBA" id="ARBA00004651"/>
    </source>
</evidence>
<accession>A0A0K6IUE4</accession>
<gene>
    <name evidence="9" type="ORF">Ga0061068_10415</name>
</gene>
<feature type="transmembrane region" description="Helical" evidence="7">
    <location>
        <begin position="31"/>
        <end position="52"/>
    </location>
</feature>
<reference evidence="10" key="1">
    <citation type="submission" date="2015-08" db="EMBL/GenBank/DDBJ databases">
        <authorList>
            <person name="Babu N.S."/>
            <person name="Beckwith C.J."/>
            <person name="Beseler K.G."/>
            <person name="Brison A."/>
            <person name="Carone J.V."/>
            <person name="Caskin T.P."/>
            <person name="Diamond M."/>
            <person name="Durham M.E."/>
            <person name="Foxe J.M."/>
            <person name="Go M."/>
            <person name="Henderson B.A."/>
            <person name="Jones I.B."/>
            <person name="McGettigan J.A."/>
            <person name="Micheletti S.J."/>
            <person name="Nasrallah M.E."/>
            <person name="Ortiz D."/>
            <person name="Piller C.R."/>
            <person name="Privatt S.R."/>
            <person name="Schneider S.L."/>
            <person name="Sharp S."/>
            <person name="Smith T.C."/>
            <person name="Stanton J.D."/>
            <person name="Ullery H.E."/>
            <person name="Wilson R.J."/>
            <person name="Serrano M.G."/>
            <person name="Buck G."/>
            <person name="Lee V."/>
            <person name="Wang Y."/>
            <person name="Carvalho R."/>
            <person name="Voegtly L."/>
            <person name="Shi R."/>
            <person name="Duckworth R."/>
            <person name="Johnson A."/>
            <person name="Loviza R."/>
            <person name="Walstead R."/>
            <person name="Shah Z."/>
            <person name="Kiflezghi M."/>
            <person name="Wade K."/>
            <person name="Ball S.L."/>
            <person name="Bradley K.W."/>
            <person name="Asai D.J."/>
            <person name="Bowman C.A."/>
            <person name="Russell D.A."/>
            <person name="Pope W.H."/>
            <person name="Jacobs-Sera D."/>
            <person name="Hendrix R.W."/>
            <person name="Hatfull G.F."/>
        </authorList>
    </citation>
    <scope>NUCLEOTIDE SEQUENCE [LARGE SCALE GENOMIC DNA]</scope>
    <source>
        <strain evidence="10">JCM 19170</strain>
    </source>
</reference>
<evidence type="ECO:0000256" key="5">
    <source>
        <dbReference type="ARBA" id="ARBA00022989"/>
    </source>
</evidence>
<keyword evidence="3" id="KW-1003">Cell membrane</keyword>
<comment type="subcellular location">
    <subcellularLocation>
        <location evidence="1">Cell membrane</location>
        <topology evidence="1">Multi-pass membrane protein</topology>
    </subcellularLocation>
</comment>
<evidence type="ECO:0000313" key="10">
    <source>
        <dbReference type="Proteomes" id="UP000182108"/>
    </source>
</evidence>
<keyword evidence="6 7" id="KW-0472">Membrane</keyword>
<keyword evidence="5 7" id="KW-1133">Transmembrane helix</keyword>
<dbReference type="AlphaFoldDB" id="A0A0K6IUE4"/>
<protein>
    <submittedName>
        <fullName evidence="9">Uncharacterized membrane protein YeiH</fullName>
    </submittedName>
</protein>
<name>A0A0K6IUE4_9PROT</name>
<dbReference type="PANTHER" id="PTHR30506">
    <property type="entry name" value="INNER MEMBRANE PROTEIN"/>
    <property type="match status" value="1"/>
</dbReference>
<feature type="domain" description="Glycine transporter" evidence="8">
    <location>
        <begin position="97"/>
        <end position="168"/>
    </location>
</feature>
<keyword evidence="4 7" id="KW-0812">Transmembrane</keyword>
<dbReference type="GO" id="GO:0005886">
    <property type="term" value="C:plasma membrane"/>
    <property type="evidence" value="ECO:0007669"/>
    <property type="project" value="UniProtKB-SubCell"/>
</dbReference>
<evidence type="ECO:0000256" key="6">
    <source>
        <dbReference type="ARBA" id="ARBA00023136"/>
    </source>
</evidence>
<dbReference type="EMBL" id="CYHH01000004">
    <property type="protein sequence ID" value="CUB06725.1"/>
    <property type="molecule type" value="Genomic_DNA"/>
</dbReference>
<evidence type="ECO:0000256" key="3">
    <source>
        <dbReference type="ARBA" id="ARBA00022475"/>
    </source>
</evidence>
<dbReference type="OrthoDB" id="9791874at2"/>
<feature type="transmembrane region" description="Helical" evidence="7">
    <location>
        <begin position="6"/>
        <end position="24"/>
    </location>
</feature>
<dbReference type="RefSeq" id="WP_055423220.1">
    <property type="nucleotide sequence ID" value="NZ_CYHH01000004.1"/>
</dbReference>
<dbReference type="Pfam" id="PF03458">
    <property type="entry name" value="Gly_transporter"/>
    <property type="match status" value="2"/>
</dbReference>
<comment type="similarity">
    <text evidence="2">Belongs to the UPF0126 family.</text>
</comment>
<feature type="transmembrane region" description="Helical" evidence="7">
    <location>
        <begin position="64"/>
        <end position="82"/>
    </location>
</feature>
<evidence type="ECO:0000313" key="9">
    <source>
        <dbReference type="EMBL" id="CUB06725.1"/>
    </source>
</evidence>
<feature type="domain" description="Glycine transporter" evidence="8">
    <location>
        <begin position="6"/>
        <end position="78"/>
    </location>
</feature>
<evidence type="ECO:0000256" key="4">
    <source>
        <dbReference type="ARBA" id="ARBA00022692"/>
    </source>
</evidence>
<dbReference type="Proteomes" id="UP000182108">
    <property type="component" value="Unassembled WGS sequence"/>
</dbReference>
<dbReference type="InterPro" id="IPR005115">
    <property type="entry name" value="Gly_transporter"/>
</dbReference>
<sequence>MTLIQWLDYAGVAVFALSGGITAARKRLDPVGFALIGTVTGIGGGTLRDLLLDRPVYWITQWEYLVITLLAAWAVFVWGRFAPRPARPVRWSRLLDWADAVGLSVFALIGAQAALSAGANGFIAVVMGMMTASFGGLLRDILCNEIPMILHREIYASAAAAGAAVYVLGLKAGWPHDPTLAAGAGTALALRGLGITRGWHLPAYEGGAHHKP</sequence>
<evidence type="ECO:0000256" key="2">
    <source>
        <dbReference type="ARBA" id="ARBA00008193"/>
    </source>
</evidence>
<feature type="transmembrane region" description="Helical" evidence="7">
    <location>
        <begin position="94"/>
        <end position="115"/>
    </location>
</feature>
<proteinExistence type="inferred from homology"/>
<evidence type="ECO:0000256" key="7">
    <source>
        <dbReference type="SAM" id="Phobius"/>
    </source>
</evidence>